<sequence length="694" mass="76141">MEQRGLSMSDAFLIEIGTEELPPKSLRALAQSFHDEVVAGFSHLNLAPVDSKWFATPRRLAVRINQLPSRSPDTQEIVLGPPAAAAKNDAGEWTPAAIGFAKKQGVSADALELIDSDKGPRLGFTKTVPGAQTELVAAHVVNEALAKLPIAKRMRWGSSRTEFVRPVHWVVCLYGDNDDLGTIFGLTASRVSHGHRFMAPEPIKIRSAATYEEDLLAAKVIANYEKRKAMILKQVKNLAATYSADAQIDDDLLDEVTALVEWPVALSGEFDRDFLRVPSEALIASMKEHQKYFHLQDAEGELLPRFITVANIESPEPERIVHGNERVIRPRLADAAFFYDTDLKTRLADRRIVLEKMTFQHKLGSVYDKVVRVASLASFIATKIGADASIAARGAELAKSDLASELVNEFPELQGIAGAYYARAEGLGDEIADVIEQHYLPRFATDDLPDNLEATAVAIADRCDTLAGIFAIGEIPSGSKDPFALRRASLAVLRLIIDNNLNLDLAELFSEALRRLPFDVPPNSLESLIAYLNERYYARYEAQGIPITTVRAVINQGVNEPLDFQRRLNALVVFSDMPEALALASAYKRVGNILAKADASKPIYSDELLVETAEHALAKALQALKPALDKAINAKDYSGYLTHLASLREPVDVFFNEVMVNAEDDKLRQNRLGLLATLAALFGAVADLKELAIS</sequence>
<keyword evidence="4 11" id="KW-0963">Cytoplasm</keyword>
<dbReference type="PRINTS" id="PR01045">
    <property type="entry name" value="TRNASYNTHGB"/>
</dbReference>
<dbReference type="PROSITE" id="PS50861">
    <property type="entry name" value="AA_TRNA_LIGASE_II_GLYAB"/>
    <property type="match status" value="1"/>
</dbReference>
<evidence type="ECO:0000256" key="4">
    <source>
        <dbReference type="ARBA" id="ARBA00022490"/>
    </source>
</evidence>
<dbReference type="EC" id="6.1.1.14" evidence="11"/>
<gene>
    <name evidence="11" type="primary">glyS</name>
    <name evidence="13" type="ORF">IMCC3088_1046</name>
</gene>
<dbReference type="AlphaFoldDB" id="F3L0V4"/>
<evidence type="ECO:0000256" key="3">
    <source>
        <dbReference type="ARBA" id="ARBA00011209"/>
    </source>
</evidence>
<comment type="caution">
    <text evidence="13">The sequence shown here is derived from an EMBL/GenBank/DDBJ whole genome shotgun (WGS) entry which is preliminary data.</text>
</comment>
<protein>
    <recommendedName>
        <fullName evidence="11">Glycine--tRNA ligase beta subunit</fullName>
        <ecNumber evidence="11">6.1.1.14</ecNumber>
    </recommendedName>
    <alternativeName>
        <fullName evidence="11">Glycyl-tRNA synthetase beta subunit</fullName>
        <shortName evidence="11">GlyRS</shortName>
    </alternativeName>
</protein>
<comment type="subunit">
    <text evidence="3 11">Tetramer of two alpha and two beta subunits.</text>
</comment>
<accession>F3L0V4</accession>
<dbReference type="NCBIfam" id="TIGR00211">
    <property type="entry name" value="glyS"/>
    <property type="match status" value="1"/>
</dbReference>
<dbReference type="InterPro" id="IPR008909">
    <property type="entry name" value="DALR_anticod-bd"/>
</dbReference>
<dbReference type="GO" id="GO:0006420">
    <property type="term" value="P:arginyl-tRNA aminoacylation"/>
    <property type="evidence" value="ECO:0007669"/>
    <property type="project" value="InterPro"/>
</dbReference>
<dbReference type="GO" id="GO:0006426">
    <property type="term" value="P:glycyl-tRNA aminoacylation"/>
    <property type="evidence" value="ECO:0007669"/>
    <property type="project" value="UniProtKB-UniRule"/>
</dbReference>
<keyword evidence="9 11" id="KW-0030">Aminoacyl-tRNA synthetase</keyword>
<evidence type="ECO:0000259" key="12">
    <source>
        <dbReference type="SMART" id="SM00836"/>
    </source>
</evidence>
<evidence type="ECO:0000256" key="8">
    <source>
        <dbReference type="ARBA" id="ARBA00022917"/>
    </source>
</evidence>
<evidence type="ECO:0000313" key="14">
    <source>
        <dbReference type="Proteomes" id="UP000005615"/>
    </source>
</evidence>
<evidence type="ECO:0000256" key="1">
    <source>
        <dbReference type="ARBA" id="ARBA00004496"/>
    </source>
</evidence>
<dbReference type="GO" id="GO:0005524">
    <property type="term" value="F:ATP binding"/>
    <property type="evidence" value="ECO:0007669"/>
    <property type="project" value="UniProtKB-UniRule"/>
</dbReference>
<comment type="catalytic activity">
    <reaction evidence="10 11">
        <text>tRNA(Gly) + glycine + ATP = glycyl-tRNA(Gly) + AMP + diphosphate</text>
        <dbReference type="Rhea" id="RHEA:16013"/>
        <dbReference type="Rhea" id="RHEA-COMP:9664"/>
        <dbReference type="Rhea" id="RHEA-COMP:9683"/>
        <dbReference type="ChEBI" id="CHEBI:30616"/>
        <dbReference type="ChEBI" id="CHEBI:33019"/>
        <dbReference type="ChEBI" id="CHEBI:57305"/>
        <dbReference type="ChEBI" id="CHEBI:78442"/>
        <dbReference type="ChEBI" id="CHEBI:78522"/>
        <dbReference type="ChEBI" id="CHEBI:456215"/>
        <dbReference type="EC" id="6.1.1.14"/>
    </reaction>
</comment>
<evidence type="ECO:0000256" key="7">
    <source>
        <dbReference type="ARBA" id="ARBA00022840"/>
    </source>
</evidence>
<keyword evidence="14" id="KW-1185">Reference proteome</keyword>
<evidence type="ECO:0000313" key="13">
    <source>
        <dbReference type="EMBL" id="EGG30062.1"/>
    </source>
</evidence>
<dbReference type="Pfam" id="PF05746">
    <property type="entry name" value="DALR_1"/>
    <property type="match status" value="1"/>
</dbReference>
<comment type="similarity">
    <text evidence="2 11">Belongs to the class-II aminoacyl-tRNA synthetase family.</text>
</comment>
<name>F3L0V4_9GAMM</name>
<dbReference type="Pfam" id="PF02092">
    <property type="entry name" value="tRNA_synt_2f"/>
    <property type="match status" value="1"/>
</dbReference>
<dbReference type="Proteomes" id="UP000005615">
    <property type="component" value="Unassembled WGS sequence"/>
</dbReference>
<evidence type="ECO:0000256" key="2">
    <source>
        <dbReference type="ARBA" id="ARBA00008226"/>
    </source>
</evidence>
<dbReference type="InterPro" id="IPR015944">
    <property type="entry name" value="Gly-tRNA-synth_bsu"/>
</dbReference>
<dbReference type="InterPro" id="IPR006194">
    <property type="entry name" value="Gly-tRNA-synth_heterodimer"/>
</dbReference>
<keyword evidence="5 11" id="KW-0436">Ligase</keyword>
<dbReference type="GO" id="GO:0004814">
    <property type="term" value="F:arginine-tRNA ligase activity"/>
    <property type="evidence" value="ECO:0007669"/>
    <property type="project" value="InterPro"/>
</dbReference>
<dbReference type="PANTHER" id="PTHR30075">
    <property type="entry name" value="GLYCYL-TRNA SYNTHETASE"/>
    <property type="match status" value="1"/>
</dbReference>
<dbReference type="STRING" id="2518989.IMCC3088_1046"/>
<keyword evidence="6 11" id="KW-0547">Nucleotide-binding</keyword>
<keyword evidence="7 11" id="KW-0067">ATP-binding</keyword>
<keyword evidence="8 11" id="KW-0648">Protein biosynthesis</keyword>
<comment type="subcellular location">
    <subcellularLocation>
        <location evidence="1 11">Cytoplasm</location>
    </subcellularLocation>
</comment>
<reference evidence="13 14" key="1">
    <citation type="journal article" date="2011" name="J. Bacteriol.">
        <title>Genome sequence of strain IMCC3088, a proteorhodopsin-containing marine bacterium belonging to the OM60/NOR5 clade.</title>
        <authorList>
            <person name="Jang Y."/>
            <person name="Oh H.M."/>
            <person name="Kang I."/>
            <person name="Lee K."/>
            <person name="Yang S.J."/>
            <person name="Cho J.C."/>
        </authorList>
    </citation>
    <scope>NUCLEOTIDE SEQUENCE [LARGE SCALE GENOMIC DNA]</scope>
    <source>
        <strain evidence="13 14">IMCC3088</strain>
    </source>
</reference>
<dbReference type="HAMAP" id="MF_00255">
    <property type="entry name" value="Gly_tRNA_synth_beta"/>
    <property type="match status" value="1"/>
</dbReference>
<feature type="domain" description="DALR anticodon binding" evidence="12">
    <location>
        <begin position="589"/>
        <end position="691"/>
    </location>
</feature>
<dbReference type="SUPFAM" id="SSF109604">
    <property type="entry name" value="HD-domain/PDEase-like"/>
    <property type="match status" value="1"/>
</dbReference>
<dbReference type="eggNOG" id="COG0751">
    <property type="taxonomic scope" value="Bacteria"/>
</dbReference>
<dbReference type="GO" id="GO:0004820">
    <property type="term" value="F:glycine-tRNA ligase activity"/>
    <property type="evidence" value="ECO:0007669"/>
    <property type="project" value="UniProtKB-UniRule"/>
</dbReference>
<dbReference type="GO" id="GO:0005829">
    <property type="term" value="C:cytosol"/>
    <property type="evidence" value="ECO:0007669"/>
    <property type="project" value="TreeGrafter"/>
</dbReference>
<evidence type="ECO:0000256" key="9">
    <source>
        <dbReference type="ARBA" id="ARBA00023146"/>
    </source>
</evidence>
<dbReference type="SMART" id="SM00836">
    <property type="entry name" value="DALR_1"/>
    <property type="match status" value="1"/>
</dbReference>
<dbReference type="EMBL" id="AEIG01000025">
    <property type="protein sequence ID" value="EGG30062.1"/>
    <property type="molecule type" value="Genomic_DNA"/>
</dbReference>
<dbReference type="PANTHER" id="PTHR30075:SF2">
    <property type="entry name" value="GLYCINE--TRNA LIGASE, CHLOROPLASTIC_MITOCHONDRIAL 2"/>
    <property type="match status" value="1"/>
</dbReference>
<evidence type="ECO:0000256" key="6">
    <source>
        <dbReference type="ARBA" id="ARBA00022741"/>
    </source>
</evidence>
<evidence type="ECO:0000256" key="10">
    <source>
        <dbReference type="ARBA" id="ARBA00047937"/>
    </source>
</evidence>
<proteinExistence type="inferred from homology"/>
<organism evidence="13 14">
    <name type="scientific">Aequoribacter fuscus</name>
    <dbReference type="NCBI Taxonomy" id="2518989"/>
    <lineage>
        <taxon>Bacteria</taxon>
        <taxon>Pseudomonadati</taxon>
        <taxon>Pseudomonadota</taxon>
        <taxon>Gammaproteobacteria</taxon>
        <taxon>Cellvibrionales</taxon>
        <taxon>Halieaceae</taxon>
        <taxon>Aequoribacter</taxon>
    </lineage>
</organism>
<evidence type="ECO:0000256" key="5">
    <source>
        <dbReference type="ARBA" id="ARBA00022598"/>
    </source>
</evidence>
<evidence type="ECO:0000256" key="11">
    <source>
        <dbReference type="HAMAP-Rule" id="MF_00255"/>
    </source>
</evidence>